<reference evidence="1 2" key="1">
    <citation type="submission" date="2019-06" db="EMBL/GenBank/DDBJ databases">
        <title>Discovery of a novel chromosome fission-fusion reversal in muntjac.</title>
        <authorList>
            <person name="Mudd A.B."/>
            <person name="Bredeson J.V."/>
            <person name="Baum R."/>
            <person name="Hockemeyer D."/>
            <person name="Rokhsar D.S."/>
        </authorList>
    </citation>
    <scope>NUCLEOTIDE SEQUENCE [LARGE SCALE GENOMIC DNA]</scope>
    <source>
        <strain evidence="1">UTSW_UCB_Mm</strain>
        <tissue evidence="1">Fibroblast cell line</tissue>
    </source>
</reference>
<proteinExistence type="predicted"/>
<dbReference type="Proteomes" id="UP000326458">
    <property type="component" value="Unassembled WGS sequence"/>
</dbReference>
<keyword evidence="2" id="KW-1185">Reference proteome</keyword>
<evidence type="ECO:0000313" key="1">
    <source>
        <dbReference type="EMBL" id="KAB0360192.1"/>
    </source>
</evidence>
<name>A0A5N3WEN4_MUNMU</name>
<organism evidence="1 2">
    <name type="scientific">Muntiacus muntjak</name>
    <name type="common">Barking deer</name>
    <name type="synonym">Indian muntjac</name>
    <dbReference type="NCBI Taxonomy" id="9888"/>
    <lineage>
        <taxon>Eukaryota</taxon>
        <taxon>Metazoa</taxon>
        <taxon>Chordata</taxon>
        <taxon>Craniata</taxon>
        <taxon>Vertebrata</taxon>
        <taxon>Euteleostomi</taxon>
        <taxon>Mammalia</taxon>
        <taxon>Eutheria</taxon>
        <taxon>Laurasiatheria</taxon>
        <taxon>Artiodactyla</taxon>
        <taxon>Ruminantia</taxon>
        <taxon>Pecora</taxon>
        <taxon>Cervidae</taxon>
        <taxon>Muntiacinae</taxon>
        <taxon>Muntiacus</taxon>
    </lineage>
</organism>
<dbReference type="EMBL" id="VCEA01000001">
    <property type="protein sequence ID" value="KAB0360192.1"/>
    <property type="molecule type" value="Genomic_DNA"/>
</dbReference>
<gene>
    <name evidence="1" type="ORF">FD754_004348</name>
</gene>
<protein>
    <submittedName>
        <fullName evidence="1">Uncharacterized protein</fullName>
    </submittedName>
</protein>
<comment type="caution">
    <text evidence="1">The sequence shown here is derived from an EMBL/GenBank/DDBJ whole genome shotgun (WGS) entry which is preliminary data.</text>
</comment>
<accession>A0A5N3WEN4</accession>
<evidence type="ECO:0000313" key="2">
    <source>
        <dbReference type="Proteomes" id="UP000326458"/>
    </source>
</evidence>
<sequence length="99" mass="11359">MDSSQCNLQTRILDPTPSAVMTLKAAGTLEHMHAFGMYNYLHCDSWYQDSVYSTDNLGRIMNSKVMLVRKKSLVLGFSNKFHSQFSFFPCLCTNLQCRH</sequence>
<dbReference type="AlphaFoldDB" id="A0A5N3WEN4"/>